<name>A0ACB9A5I3_9ASTR</name>
<dbReference type="Proteomes" id="UP001056120">
    <property type="component" value="Linkage Group LG25"/>
</dbReference>
<gene>
    <name evidence="1" type="ORF">L1987_75465</name>
</gene>
<organism evidence="1 2">
    <name type="scientific">Smallanthus sonchifolius</name>
    <dbReference type="NCBI Taxonomy" id="185202"/>
    <lineage>
        <taxon>Eukaryota</taxon>
        <taxon>Viridiplantae</taxon>
        <taxon>Streptophyta</taxon>
        <taxon>Embryophyta</taxon>
        <taxon>Tracheophyta</taxon>
        <taxon>Spermatophyta</taxon>
        <taxon>Magnoliopsida</taxon>
        <taxon>eudicotyledons</taxon>
        <taxon>Gunneridae</taxon>
        <taxon>Pentapetalae</taxon>
        <taxon>asterids</taxon>
        <taxon>campanulids</taxon>
        <taxon>Asterales</taxon>
        <taxon>Asteraceae</taxon>
        <taxon>Asteroideae</taxon>
        <taxon>Heliantheae alliance</taxon>
        <taxon>Millerieae</taxon>
        <taxon>Smallanthus</taxon>
    </lineage>
</organism>
<protein>
    <submittedName>
        <fullName evidence="1">Uncharacterized protein</fullName>
    </submittedName>
</protein>
<comment type="caution">
    <text evidence="1">The sequence shown here is derived from an EMBL/GenBank/DDBJ whole genome shotgun (WGS) entry which is preliminary data.</text>
</comment>
<evidence type="ECO:0000313" key="2">
    <source>
        <dbReference type="Proteomes" id="UP001056120"/>
    </source>
</evidence>
<sequence length="173" mass="19270">MGFSEKQEELVKESWEIMKEDIPALSLHFFTQILEIAPAAKGLFSFLKDTDEIPQNNPKLKSHAVKVFKMTCEAAIQLREKGEVVVSGSTLKYLGSVHLQKGVVGPHFEVVKEGLLRTVEKGVGDKWCEDMKGAWSEAYDQLAAAIQAEMNKEAAEINKEAAEFNKEDAEIQS</sequence>
<keyword evidence="2" id="KW-1185">Reference proteome</keyword>
<evidence type="ECO:0000313" key="1">
    <source>
        <dbReference type="EMBL" id="KAI3705231.1"/>
    </source>
</evidence>
<accession>A0ACB9A5I3</accession>
<reference evidence="2" key="1">
    <citation type="journal article" date="2022" name="Mol. Ecol. Resour.">
        <title>The genomes of chicory, endive, great burdock and yacon provide insights into Asteraceae palaeo-polyploidization history and plant inulin production.</title>
        <authorList>
            <person name="Fan W."/>
            <person name="Wang S."/>
            <person name="Wang H."/>
            <person name="Wang A."/>
            <person name="Jiang F."/>
            <person name="Liu H."/>
            <person name="Zhao H."/>
            <person name="Xu D."/>
            <person name="Zhang Y."/>
        </authorList>
    </citation>
    <scope>NUCLEOTIDE SEQUENCE [LARGE SCALE GENOMIC DNA]</scope>
    <source>
        <strain evidence="2">cv. Yunnan</strain>
    </source>
</reference>
<dbReference type="EMBL" id="CM042042">
    <property type="protein sequence ID" value="KAI3705231.1"/>
    <property type="molecule type" value="Genomic_DNA"/>
</dbReference>
<proteinExistence type="predicted"/>
<reference evidence="1 2" key="2">
    <citation type="journal article" date="2022" name="Mol. Ecol. Resour.">
        <title>The genomes of chicory, endive, great burdock and yacon provide insights into Asteraceae paleo-polyploidization history and plant inulin production.</title>
        <authorList>
            <person name="Fan W."/>
            <person name="Wang S."/>
            <person name="Wang H."/>
            <person name="Wang A."/>
            <person name="Jiang F."/>
            <person name="Liu H."/>
            <person name="Zhao H."/>
            <person name="Xu D."/>
            <person name="Zhang Y."/>
        </authorList>
    </citation>
    <scope>NUCLEOTIDE SEQUENCE [LARGE SCALE GENOMIC DNA]</scope>
    <source>
        <strain evidence="2">cv. Yunnan</strain>
        <tissue evidence="1">Leaves</tissue>
    </source>
</reference>